<sequence length="510" mass="55438">MESFVFALAILGLVDSISFMIVMPSLAFYISSLGGSQDYYGFVLSIYSFTSFCGKPVLGRWSDARNFHEPFMASISLSVLGGLFYAVAPAFTNNRIALASVALGRILGGFGRANSALGFAYVARGCPPNKRTSVTSLLGGVQTIGMAIAPLFSGCLSRVDFSILGLHFDNLNSVGVFIAIINLASQVVIYLYLPDLPTAEENSSDDSEGEHESWLRMLRSILNNPHIGIPFLTIFTFNFNWQFIETALAPASFDIFDMSPFGVSCILGIMAVLVFIGMALVHALSLKGVSDLKLLLSGLFGNTIAYILLYMLWFRGVGYIAFSSPVLLGAWSFPFIGAPTRSLFSAAVDAIPELAGFEGTMQALLSMSSSIGGFTAPGMITYFCLRTPEEVSSSSDGREFTRAALFSPLLSLLVFIVTFMAGELEEKPDEPEDEFIPDDENTPLQTVSRRRSHGDQDSPTLKANAYGPRRKRRATTIMEAARSTSSFMTIPFSLIDLNGDIIHEDDIIKE</sequence>
<keyword evidence="5 7" id="KW-0472">Membrane</keyword>
<feature type="compositionally biased region" description="Acidic residues" evidence="6">
    <location>
        <begin position="427"/>
        <end position="441"/>
    </location>
</feature>
<evidence type="ECO:0000256" key="5">
    <source>
        <dbReference type="ARBA" id="ARBA00023136"/>
    </source>
</evidence>
<evidence type="ECO:0000256" key="3">
    <source>
        <dbReference type="ARBA" id="ARBA00022692"/>
    </source>
</evidence>
<reference evidence="9 10" key="1">
    <citation type="submission" date="2024-10" db="EMBL/GenBank/DDBJ databases">
        <title>Updated reference genomes for cyclostephanoid diatoms.</title>
        <authorList>
            <person name="Roberts W.R."/>
            <person name="Alverson A.J."/>
        </authorList>
    </citation>
    <scope>NUCLEOTIDE SEQUENCE [LARGE SCALE GENOMIC DNA]</scope>
    <source>
        <strain evidence="9 10">AJA276-08</strain>
    </source>
</reference>
<evidence type="ECO:0000256" key="2">
    <source>
        <dbReference type="ARBA" id="ARBA00022448"/>
    </source>
</evidence>
<name>A0ABD3NL88_9STRA</name>
<keyword evidence="3 7" id="KW-0812">Transmembrane</keyword>
<dbReference type="Proteomes" id="UP001530315">
    <property type="component" value="Unassembled WGS sequence"/>
</dbReference>
<feature type="transmembrane region" description="Helical" evidence="7">
    <location>
        <begin position="134"/>
        <end position="153"/>
    </location>
</feature>
<dbReference type="AlphaFoldDB" id="A0ABD3NL88"/>
<keyword evidence="2" id="KW-0813">Transport</keyword>
<proteinExistence type="predicted"/>
<dbReference type="SUPFAM" id="SSF103473">
    <property type="entry name" value="MFS general substrate transporter"/>
    <property type="match status" value="1"/>
</dbReference>
<evidence type="ECO:0000256" key="4">
    <source>
        <dbReference type="ARBA" id="ARBA00022989"/>
    </source>
</evidence>
<dbReference type="InterPro" id="IPR011701">
    <property type="entry name" value="MFS"/>
</dbReference>
<dbReference type="InterPro" id="IPR051068">
    <property type="entry name" value="MFS_Domain-Containing_Protein"/>
</dbReference>
<feature type="transmembrane region" description="Helical" evidence="7">
    <location>
        <begin position="294"/>
        <end position="313"/>
    </location>
</feature>
<feature type="transmembrane region" description="Helical" evidence="7">
    <location>
        <begin position="363"/>
        <end position="383"/>
    </location>
</feature>
<dbReference type="EMBL" id="JALLAZ020001349">
    <property type="protein sequence ID" value="KAL3776517.1"/>
    <property type="molecule type" value="Genomic_DNA"/>
</dbReference>
<dbReference type="PANTHER" id="PTHR23510">
    <property type="entry name" value="INNER MEMBRANE TRANSPORT PROTEIN YAJR"/>
    <property type="match status" value="1"/>
</dbReference>
<dbReference type="GO" id="GO:0012505">
    <property type="term" value="C:endomembrane system"/>
    <property type="evidence" value="ECO:0007669"/>
    <property type="project" value="UniProtKB-SubCell"/>
</dbReference>
<organism evidence="9 10">
    <name type="scientific">Stephanodiscus triporus</name>
    <dbReference type="NCBI Taxonomy" id="2934178"/>
    <lineage>
        <taxon>Eukaryota</taxon>
        <taxon>Sar</taxon>
        <taxon>Stramenopiles</taxon>
        <taxon>Ochrophyta</taxon>
        <taxon>Bacillariophyta</taxon>
        <taxon>Coscinodiscophyceae</taxon>
        <taxon>Thalassiosirophycidae</taxon>
        <taxon>Stephanodiscales</taxon>
        <taxon>Stephanodiscaceae</taxon>
        <taxon>Stephanodiscus</taxon>
    </lineage>
</organism>
<feature type="transmembrane region" description="Helical" evidence="7">
    <location>
        <begin position="173"/>
        <end position="193"/>
    </location>
</feature>
<dbReference type="Gene3D" id="1.20.1250.20">
    <property type="entry name" value="MFS general substrate transporter like domains"/>
    <property type="match status" value="1"/>
</dbReference>
<keyword evidence="4 7" id="KW-1133">Transmembrane helix</keyword>
<protein>
    <recommendedName>
        <fullName evidence="8">Major facilitator superfamily (MFS) profile domain-containing protein</fullName>
    </recommendedName>
</protein>
<dbReference type="PROSITE" id="PS50850">
    <property type="entry name" value="MFS"/>
    <property type="match status" value="1"/>
</dbReference>
<comment type="caution">
    <text evidence="9">The sequence shown here is derived from an EMBL/GenBank/DDBJ whole genome shotgun (WGS) entry which is preliminary data.</text>
</comment>
<keyword evidence="10" id="KW-1185">Reference proteome</keyword>
<feature type="transmembrane region" description="Helical" evidence="7">
    <location>
        <begin position="70"/>
        <end position="91"/>
    </location>
</feature>
<feature type="transmembrane region" description="Helical" evidence="7">
    <location>
        <begin position="97"/>
        <end position="122"/>
    </location>
</feature>
<dbReference type="InterPro" id="IPR020846">
    <property type="entry name" value="MFS_dom"/>
</dbReference>
<accession>A0ABD3NL88</accession>
<evidence type="ECO:0000256" key="1">
    <source>
        <dbReference type="ARBA" id="ARBA00004127"/>
    </source>
</evidence>
<feature type="region of interest" description="Disordered" evidence="6">
    <location>
        <begin position="427"/>
        <end position="473"/>
    </location>
</feature>
<feature type="transmembrane region" description="Helical" evidence="7">
    <location>
        <begin position="403"/>
        <end position="422"/>
    </location>
</feature>
<evidence type="ECO:0000259" key="8">
    <source>
        <dbReference type="PROSITE" id="PS50850"/>
    </source>
</evidence>
<evidence type="ECO:0000256" key="6">
    <source>
        <dbReference type="SAM" id="MobiDB-lite"/>
    </source>
</evidence>
<feature type="transmembrane region" description="Helical" evidence="7">
    <location>
        <begin position="40"/>
        <end position="58"/>
    </location>
</feature>
<feature type="transmembrane region" description="Helical" evidence="7">
    <location>
        <begin position="261"/>
        <end position="282"/>
    </location>
</feature>
<evidence type="ECO:0000256" key="7">
    <source>
        <dbReference type="SAM" id="Phobius"/>
    </source>
</evidence>
<dbReference type="PANTHER" id="PTHR23510:SF3">
    <property type="entry name" value="MAJOR FACILITATOR SUPERFAMILY DOMAIN-CONTAINING PROTEIN 8"/>
    <property type="match status" value="1"/>
</dbReference>
<evidence type="ECO:0000313" key="10">
    <source>
        <dbReference type="Proteomes" id="UP001530315"/>
    </source>
</evidence>
<evidence type="ECO:0000313" key="9">
    <source>
        <dbReference type="EMBL" id="KAL3776517.1"/>
    </source>
</evidence>
<feature type="domain" description="Major facilitator superfamily (MFS) profile" evidence="8">
    <location>
        <begin position="4"/>
        <end position="425"/>
    </location>
</feature>
<feature type="transmembrane region" description="Helical" evidence="7">
    <location>
        <begin position="221"/>
        <end position="241"/>
    </location>
</feature>
<gene>
    <name evidence="9" type="ORF">ACHAW5_010109</name>
</gene>
<comment type="subcellular location">
    <subcellularLocation>
        <location evidence="1">Endomembrane system</location>
        <topology evidence="1">Multi-pass membrane protein</topology>
    </subcellularLocation>
</comment>
<dbReference type="Pfam" id="PF07690">
    <property type="entry name" value="MFS_1"/>
    <property type="match status" value="1"/>
</dbReference>
<dbReference type="InterPro" id="IPR036259">
    <property type="entry name" value="MFS_trans_sf"/>
</dbReference>